<dbReference type="InterPro" id="IPR032831">
    <property type="entry name" value="LptM_cons"/>
</dbReference>
<evidence type="ECO:0000256" key="6">
    <source>
        <dbReference type="ARBA" id="ARBA00023288"/>
    </source>
</evidence>
<feature type="compositionally biased region" description="Basic and acidic residues" evidence="7">
    <location>
        <begin position="68"/>
        <end position="77"/>
    </location>
</feature>
<protein>
    <submittedName>
        <fullName evidence="9">Lipoprotein</fullName>
    </submittedName>
</protein>
<keyword evidence="3" id="KW-0472">Membrane</keyword>
<evidence type="ECO:0000256" key="2">
    <source>
        <dbReference type="ARBA" id="ARBA00022729"/>
    </source>
</evidence>
<feature type="signal peptide" evidence="8">
    <location>
        <begin position="1"/>
        <end position="19"/>
    </location>
</feature>
<dbReference type="PROSITE" id="PS51257">
    <property type="entry name" value="PROKAR_LIPOPROTEIN"/>
    <property type="match status" value="1"/>
</dbReference>
<dbReference type="Pfam" id="PF13627">
    <property type="entry name" value="LptM_cons"/>
    <property type="match status" value="1"/>
</dbReference>
<organism evidence="9 10">
    <name type="scientific">Alkalimarinus sediminis</name>
    <dbReference type="NCBI Taxonomy" id="1632866"/>
    <lineage>
        <taxon>Bacteria</taxon>
        <taxon>Pseudomonadati</taxon>
        <taxon>Pseudomonadota</taxon>
        <taxon>Gammaproteobacteria</taxon>
        <taxon>Alteromonadales</taxon>
        <taxon>Alteromonadaceae</taxon>
        <taxon>Alkalimarinus</taxon>
    </lineage>
</organism>
<dbReference type="Proteomes" id="UP001164472">
    <property type="component" value="Chromosome"/>
</dbReference>
<dbReference type="NCBIfam" id="NF047847">
    <property type="entry name" value="SS_mature_LptM"/>
    <property type="match status" value="1"/>
</dbReference>
<evidence type="ECO:0000313" key="10">
    <source>
        <dbReference type="Proteomes" id="UP001164472"/>
    </source>
</evidence>
<evidence type="ECO:0000256" key="8">
    <source>
        <dbReference type="SAM" id="SignalP"/>
    </source>
</evidence>
<dbReference type="AlphaFoldDB" id="A0A9E8KJ71"/>
<evidence type="ECO:0000256" key="5">
    <source>
        <dbReference type="ARBA" id="ARBA00023237"/>
    </source>
</evidence>
<evidence type="ECO:0000313" key="9">
    <source>
        <dbReference type="EMBL" id="UZW74706.1"/>
    </source>
</evidence>
<evidence type="ECO:0000256" key="4">
    <source>
        <dbReference type="ARBA" id="ARBA00023139"/>
    </source>
</evidence>
<keyword evidence="6 9" id="KW-0449">Lipoprotein</keyword>
<comment type="subcellular location">
    <subcellularLocation>
        <location evidence="1">Cell outer membrane</location>
        <topology evidence="1">Lipid-anchor</topology>
    </subcellularLocation>
</comment>
<feature type="chain" id="PRO_5038848886" evidence="8">
    <location>
        <begin position="20"/>
        <end position="77"/>
    </location>
</feature>
<evidence type="ECO:0000256" key="7">
    <source>
        <dbReference type="SAM" id="MobiDB-lite"/>
    </source>
</evidence>
<feature type="region of interest" description="Disordered" evidence="7">
    <location>
        <begin position="39"/>
        <end position="77"/>
    </location>
</feature>
<gene>
    <name evidence="9" type="ORF">NNL22_17050</name>
</gene>
<evidence type="ECO:0000256" key="1">
    <source>
        <dbReference type="ARBA" id="ARBA00004459"/>
    </source>
</evidence>
<sequence length="77" mass="8342">MLKRFFVLPLILGMSTLSSGLLVGCGQTGPLYLPKEGRESINVAPQEAEPETVESEPENAEQTQPPEALKDEKTATE</sequence>
<proteinExistence type="predicted"/>
<keyword evidence="2 8" id="KW-0732">Signal</keyword>
<keyword evidence="5" id="KW-0998">Cell outer membrane</keyword>
<dbReference type="KEGG" id="asem:NNL22_17050"/>
<name>A0A9E8KJ71_9ALTE</name>
<evidence type="ECO:0000256" key="3">
    <source>
        <dbReference type="ARBA" id="ARBA00023136"/>
    </source>
</evidence>
<keyword evidence="4" id="KW-0564">Palmitate</keyword>
<dbReference type="EMBL" id="CP101527">
    <property type="protein sequence ID" value="UZW74706.1"/>
    <property type="molecule type" value="Genomic_DNA"/>
</dbReference>
<reference evidence="9" key="1">
    <citation type="submission" date="2022-07" db="EMBL/GenBank/DDBJ databases">
        <title>Alkalimarinus sp. nov., isolated from gut of a Alitta virens.</title>
        <authorList>
            <person name="Yang A.I."/>
            <person name="Shin N.-R."/>
        </authorList>
    </citation>
    <scope>NUCLEOTIDE SEQUENCE</scope>
    <source>
        <strain evidence="9">FA028</strain>
    </source>
</reference>
<feature type="compositionally biased region" description="Acidic residues" evidence="7">
    <location>
        <begin position="48"/>
        <end position="59"/>
    </location>
</feature>
<keyword evidence="10" id="KW-1185">Reference proteome</keyword>
<dbReference type="RefSeq" id="WP_251810133.1">
    <property type="nucleotide sequence ID" value="NZ_CP101527.1"/>
</dbReference>
<accession>A0A9E8KJ71</accession>